<evidence type="ECO:0000313" key="2">
    <source>
        <dbReference type="Proteomes" id="UP000032361"/>
    </source>
</evidence>
<dbReference type="AlphaFoldDB" id="A0A0D7VWX4"/>
<dbReference type="Proteomes" id="UP000032361">
    <property type="component" value="Unassembled WGS sequence"/>
</dbReference>
<evidence type="ECO:0008006" key="3">
    <source>
        <dbReference type="Google" id="ProtNLM"/>
    </source>
</evidence>
<dbReference type="EMBL" id="JTDV01000015">
    <property type="protein sequence ID" value="KJD31375.1"/>
    <property type="molecule type" value="Genomic_DNA"/>
</dbReference>
<keyword evidence="2" id="KW-1185">Reference proteome</keyword>
<name>A0A0D7VWX4_9FLAO</name>
<dbReference type="STRING" id="1382798.PK35_14790"/>
<accession>A0A0D7VWX4</accession>
<organism evidence="1 2">
    <name type="scientific">Neotamlana nanhaiensis</name>
    <dbReference type="NCBI Taxonomy" id="1382798"/>
    <lineage>
        <taxon>Bacteria</taxon>
        <taxon>Pseudomonadati</taxon>
        <taxon>Bacteroidota</taxon>
        <taxon>Flavobacteriia</taxon>
        <taxon>Flavobacteriales</taxon>
        <taxon>Flavobacteriaceae</taxon>
        <taxon>Neotamlana</taxon>
    </lineage>
</organism>
<gene>
    <name evidence="1" type="ORF">PK35_14790</name>
</gene>
<proteinExistence type="predicted"/>
<dbReference type="InterPro" id="IPR010321">
    <property type="entry name" value="DUF922"/>
</dbReference>
<dbReference type="PATRIC" id="fig|1382798.3.peg.1524"/>
<dbReference type="Pfam" id="PF06037">
    <property type="entry name" value="DUF922"/>
    <property type="match status" value="1"/>
</dbReference>
<reference evidence="1 2" key="1">
    <citation type="journal article" date="2015" name="Antonie Van Leeuwenhoek">
        <title>Tamlana nanhaiensis sp. nov., isolated from surface seawater collected from the South China Sea.</title>
        <authorList>
            <person name="Liu X."/>
            <person name="Lai Q."/>
            <person name="Du Y."/>
            <person name="Li G."/>
            <person name="Sun F."/>
            <person name="Shao Z."/>
        </authorList>
    </citation>
    <scope>NUCLEOTIDE SEQUENCE [LARGE SCALE GENOMIC DNA]</scope>
    <source>
        <strain evidence="1 2">FHC16</strain>
    </source>
</reference>
<sequence length="180" mass="21018">MNKLFIFCLVFLLNFQDQPVKSWKASYKLTWNDFKGKPQLQTGAAAITASGISFGFSITETDSHKVVDFTTEVHAHFYPEQSWYIPEQATNTILGHEQLHFDITELFARKFRQRISKLKISNNIKQELKALHKTINKELAVCQNKYDSETDFSRSFEAQLQWKLYVEAELKALEDFELKE</sequence>
<protein>
    <recommendedName>
        <fullName evidence="3">DUF922 domain-containing protein</fullName>
    </recommendedName>
</protein>
<comment type="caution">
    <text evidence="1">The sequence shown here is derived from an EMBL/GenBank/DDBJ whole genome shotgun (WGS) entry which is preliminary data.</text>
</comment>
<evidence type="ECO:0000313" key="1">
    <source>
        <dbReference type="EMBL" id="KJD31375.1"/>
    </source>
</evidence>